<name>A0A9X3R909_9BACI</name>
<evidence type="ECO:0000313" key="3">
    <source>
        <dbReference type="Proteomes" id="UP001152172"/>
    </source>
</evidence>
<dbReference type="RefSeq" id="WP_269921523.1">
    <property type="nucleotide sequence ID" value="NZ_JAMKBI010000004.1"/>
</dbReference>
<accession>A0A9X3R909</accession>
<gene>
    <name evidence="2" type="ORF">M9R61_06840</name>
</gene>
<evidence type="ECO:0000313" key="2">
    <source>
        <dbReference type="EMBL" id="MCZ8533070.1"/>
    </source>
</evidence>
<reference evidence="2" key="1">
    <citation type="submission" date="2022-05" db="EMBL/GenBank/DDBJ databases">
        <authorList>
            <person name="Colautti A."/>
            <person name="Iacumin L."/>
        </authorList>
    </citation>
    <scope>NUCLEOTIDE SEQUENCE</scope>
    <source>
        <strain evidence="2">DSM 30747</strain>
    </source>
</reference>
<organism evidence="2 3">
    <name type="scientific">Psychrobacillus psychrodurans</name>
    <dbReference type="NCBI Taxonomy" id="126157"/>
    <lineage>
        <taxon>Bacteria</taxon>
        <taxon>Bacillati</taxon>
        <taxon>Bacillota</taxon>
        <taxon>Bacilli</taxon>
        <taxon>Bacillales</taxon>
        <taxon>Bacillaceae</taxon>
        <taxon>Psychrobacillus</taxon>
    </lineage>
</organism>
<dbReference type="AlphaFoldDB" id="A0A9X3R909"/>
<feature type="region of interest" description="Disordered" evidence="1">
    <location>
        <begin position="1"/>
        <end position="58"/>
    </location>
</feature>
<protein>
    <submittedName>
        <fullName evidence="2">Uncharacterized protein</fullName>
    </submittedName>
</protein>
<keyword evidence="3" id="KW-1185">Reference proteome</keyword>
<comment type="caution">
    <text evidence="2">The sequence shown here is derived from an EMBL/GenBank/DDBJ whole genome shotgun (WGS) entry which is preliminary data.</text>
</comment>
<proteinExistence type="predicted"/>
<dbReference type="EMBL" id="JAMKBI010000004">
    <property type="protein sequence ID" value="MCZ8533070.1"/>
    <property type="molecule type" value="Genomic_DNA"/>
</dbReference>
<feature type="compositionally biased region" description="Basic and acidic residues" evidence="1">
    <location>
        <begin position="1"/>
        <end position="12"/>
    </location>
</feature>
<sequence length="58" mass="6887">MTNYNEKIRNDEDPNTTQEQPSKIEEIEKRKENDKERRGEGNYKEDTISTEEDGGLRQ</sequence>
<evidence type="ECO:0000256" key="1">
    <source>
        <dbReference type="SAM" id="MobiDB-lite"/>
    </source>
</evidence>
<feature type="compositionally biased region" description="Basic and acidic residues" evidence="1">
    <location>
        <begin position="22"/>
        <end position="47"/>
    </location>
</feature>
<feature type="compositionally biased region" description="Acidic residues" evidence="1">
    <location>
        <begin position="48"/>
        <end position="58"/>
    </location>
</feature>
<dbReference type="Proteomes" id="UP001152172">
    <property type="component" value="Unassembled WGS sequence"/>
</dbReference>